<evidence type="ECO:0000256" key="1">
    <source>
        <dbReference type="SAM" id="Phobius"/>
    </source>
</evidence>
<organism evidence="2 3">
    <name type="scientific">Aromatoleum aromaticum (strain DSM 19018 / LMG 30748 / EbN1)</name>
    <name type="common">Azoarcus sp. (strain EbN1)</name>
    <dbReference type="NCBI Taxonomy" id="76114"/>
    <lineage>
        <taxon>Bacteria</taxon>
        <taxon>Pseudomonadati</taxon>
        <taxon>Pseudomonadota</taxon>
        <taxon>Betaproteobacteria</taxon>
        <taxon>Rhodocyclales</taxon>
        <taxon>Rhodocyclaceae</taxon>
        <taxon>Aromatoleum</taxon>
    </lineage>
</organism>
<proteinExistence type="predicted"/>
<reference evidence="2 3" key="1">
    <citation type="journal article" date="2005" name="Arch. Microbiol.">
        <title>The genome sequence of an anaerobic aromatic-degrading denitrifying bacterium, strain EbN1.</title>
        <authorList>
            <person name="Rabus R."/>
            <person name="Kube M."/>
            <person name="Heider J."/>
            <person name="Beck A."/>
            <person name="Heitmann K."/>
            <person name="Widdel F."/>
            <person name="Reinhardt R."/>
        </authorList>
    </citation>
    <scope>NUCLEOTIDE SEQUENCE [LARGE SCALE GENOMIC DNA]</scope>
    <source>
        <strain evidence="2 3">EbN1</strain>
        <plasmid evidence="3">Plasmid pAzo1</plasmid>
    </source>
</reference>
<geneLocation type="plasmid" evidence="3">
    <name>pAzo1</name>
</geneLocation>
<keyword evidence="2" id="KW-0614">Plasmid</keyword>
<dbReference type="KEGG" id="eba:p1B49"/>
<evidence type="ECO:0000313" key="3">
    <source>
        <dbReference type="Proteomes" id="UP000006552"/>
    </source>
</evidence>
<name>Q5NXD2_AROAE</name>
<keyword evidence="1" id="KW-1133">Transmembrane helix</keyword>
<keyword evidence="1" id="KW-0812">Transmembrane</keyword>
<feature type="transmembrane region" description="Helical" evidence="1">
    <location>
        <begin position="28"/>
        <end position="55"/>
    </location>
</feature>
<keyword evidence="3" id="KW-1185">Reference proteome</keyword>
<dbReference type="AlphaFoldDB" id="Q5NXD2"/>
<gene>
    <name evidence="2" type="ORF">p1B49</name>
</gene>
<dbReference type="HOGENOM" id="CLU_2663095_0_0_4"/>
<sequence>MFVALLFPWRWFVRLALCVELCPVLDTVLCPVFYLLCPVLCAVLCPVFNCCVHFWMQICAQFWMQFCLHRPEESI</sequence>
<protein>
    <submittedName>
        <fullName evidence="2">Uncharacterized protein</fullName>
    </submittedName>
</protein>
<dbReference type="EMBL" id="CR555307">
    <property type="protein sequence ID" value="CAI10282.1"/>
    <property type="molecule type" value="Genomic_DNA"/>
</dbReference>
<keyword evidence="1" id="KW-0472">Membrane</keyword>
<accession>Q5NXD2</accession>
<evidence type="ECO:0000313" key="2">
    <source>
        <dbReference type="EMBL" id="CAI10282.1"/>
    </source>
</evidence>
<dbReference type="Proteomes" id="UP000006552">
    <property type="component" value="Plasmid 1"/>
</dbReference>